<evidence type="ECO:0000313" key="2">
    <source>
        <dbReference type="EMBL" id="MBC5694972.1"/>
    </source>
</evidence>
<name>A0ABR7GKZ4_9FIRM</name>
<sequence length="77" mass="8528">MNFALLVCRGQTEASGMQHQLGRLGIPAEVVRPPRHTRTESCGWAVRIEARQTGEALARLRVLGIVPCRIEYEGEKG</sequence>
<dbReference type="Pfam" id="PF11823">
    <property type="entry name" value="Se_S_carrier"/>
    <property type="match status" value="1"/>
</dbReference>
<dbReference type="EMBL" id="JACOPK010000002">
    <property type="protein sequence ID" value="MBC5694972.1"/>
    <property type="molecule type" value="Genomic_DNA"/>
</dbReference>
<feature type="domain" description="Putative Se/S carrier protein-like" evidence="1">
    <location>
        <begin position="5"/>
        <end position="64"/>
    </location>
</feature>
<comment type="caution">
    <text evidence="2">The sequence shown here is derived from an EMBL/GenBank/DDBJ whole genome shotgun (WGS) entry which is preliminary data.</text>
</comment>
<evidence type="ECO:0000313" key="3">
    <source>
        <dbReference type="Proteomes" id="UP000641741"/>
    </source>
</evidence>
<organism evidence="2 3">
    <name type="scientific">Agathobaculum hominis</name>
    <dbReference type="NCBI Taxonomy" id="2763014"/>
    <lineage>
        <taxon>Bacteria</taxon>
        <taxon>Bacillati</taxon>
        <taxon>Bacillota</taxon>
        <taxon>Clostridia</taxon>
        <taxon>Eubacteriales</taxon>
        <taxon>Butyricicoccaceae</taxon>
        <taxon>Agathobaculum</taxon>
    </lineage>
</organism>
<protein>
    <submittedName>
        <fullName evidence="2">DUF3343 domain-containing protein</fullName>
    </submittedName>
</protein>
<accession>A0ABR7GKZ4</accession>
<keyword evidence="3" id="KW-1185">Reference proteome</keyword>
<dbReference type="InterPro" id="IPR021778">
    <property type="entry name" value="Se/S_carrier-like"/>
</dbReference>
<proteinExistence type="predicted"/>
<evidence type="ECO:0000259" key="1">
    <source>
        <dbReference type="Pfam" id="PF11823"/>
    </source>
</evidence>
<dbReference type="Proteomes" id="UP000641741">
    <property type="component" value="Unassembled WGS sequence"/>
</dbReference>
<gene>
    <name evidence="2" type="ORF">H8S02_03280</name>
</gene>
<reference evidence="2 3" key="1">
    <citation type="submission" date="2020-08" db="EMBL/GenBank/DDBJ databases">
        <title>Genome public.</title>
        <authorList>
            <person name="Liu C."/>
            <person name="Sun Q."/>
        </authorList>
    </citation>
    <scope>NUCLEOTIDE SEQUENCE [LARGE SCALE GENOMIC DNA]</scope>
    <source>
        <strain evidence="2 3">M2</strain>
    </source>
</reference>
<dbReference type="RefSeq" id="WP_118683877.1">
    <property type="nucleotide sequence ID" value="NZ_JACOPK010000002.1"/>
</dbReference>